<protein>
    <recommendedName>
        <fullName evidence="3">Peptidase M15</fullName>
    </recommendedName>
</protein>
<reference evidence="1 2" key="1">
    <citation type="submission" date="2018-05" db="EMBL/GenBank/DDBJ databases">
        <title>Animal gut microbial communities from fecal samples from Wisconsin, USA.</title>
        <authorList>
            <person name="Neumann A."/>
        </authorList>
    </citation>
    <scope>NUCLEOTIDE SEQUENCE [LARGE SCALE GENOMIC DNA]</scope>
    <source>
        <strain evidence="1 2">UWS4</strain>
    </source>
</reference>
<dbReference type="EMBL" id="QGHD01000001">
    <property type="protein sequence ID" value="PWL04253.1"/>
    <property type="molecule type" value="Genomic_DNA"/>
</dbReference>
<keyword evidence="2" id="KW-1185">Reference proteome</keyword>
<name>A0ABX5LSJ2_9BACT</name>
<sequence length="139" mass="16220">MRFSVIILFCLCVFAWAEWNSEDVHRLFIKRVNLKPGVYTGKLESVMDSAGLSVVYEYHRLLGDMYRPTVTSANDFGSHSRYSKHYLNLALDFRINDVPQNKRAILVENIRKSLGKRFLVLWESQGGKNEHVHVEFIRD</sequence>
<evidence type="ECO:0000313" key="1">
    <source>
        <dbReference type="EMBL" id="PWL04253.1"/>
    </source>
</evidence>
<dbReference type="Proteomes" id="UP000245523">
    <property type="component" value="Unassembled WGS sequence"/>
</dbReference>
<organism evidence="1 2">
    <name type="scientific">Hallerella porci</name>
    <dbReference type="NCBI Taxonomy" id="1945871"/>
    <lineage>
        <taxon>Bacteria</taxon>
        <taxon>Pseudomonadati</taxon>
        <taxon>Fibrobacterota</taxon>
        <taxon>Fibrobacteria</taxon>
        <taxon>Fibrobacterales</taxon>
        <taxon>Fibrobacteraceae</taxon>
        <taxon>Hallerella</taxon>
    </lineage>
</organism>
<evidence type="ECO:0008006" key="3">
    <source>
        <dbReference type="Google" id="ProtNLM"/>
    </source>
</evidence>
<accession>A0ABX5LSJ2</accession>
<gene>
    <name evidence="1" type="ORF">B0H50_101268</name>
</gene>
<dbReference type="InterPro" id="IPR009045">
    <property type="entry name" value="Zn_M74/Hedgehog-like"/>
</dbReference>
<dbReference type="RefSeq" id="WP_106198096.1">
    <property type="nucleotide sequence ID" value="NZ_JAXEIU010000055.1"/>
</dbReference>
<proteinExistence type="predicted"/>
<comment type="caution">
    <text evidence="1">The sequence shown here is derived from an EMBL/GenBank/DDBJ whole genome shotgun (WGS) entry which is preliminary data.</text>
</comment>
<evidence type="ECO:0000313" key="2">
    <source>
        <dbReference type="Proteomes" id="UP000245523"/>
    </source>
</evidence>
<dbReference type="SUPFAM" id="SSF55166">
    <property type="entry name" value="Hedgehog/DD-peptidase"/>
    <property type="match status" value="1"/>
</dbReference>